<evidence type="ECO:0000313" key="2">
    <source>
        <dbReference type="EMBL" id="EUJ42459.1"/>
    </source>
</evidence>
<accession>W7CS40</accession>
<protein>
    <submittedName>
        <fullName evidence="2">Uncharacterized protein</fullName>
    </submittedName>
</protein>
<evidence type="ECO:0000313" key="3">
    <source>
        <dbReference type="Proteomes" id="UP000019248"/>
    </source>
</evidence>
<dbReference type="EMBL" id="AODL01000040">
    <property type="protein sequence ID" value="EUJ42459.1"/>
    <property type="molecule type" value="Genomic_DNA"/>
</dbReference>
<feature type="compositionally biased region" description="Basic and acidic residues" evidence="1">
    <location>
        <begin position="123"/>
        <end position="135"/>
    </location>
</feature>
<dbReference type="Proteomes" id="UP000019248">
    <property type="component" value="Unassembled WGS sequence"/>
</dbReference>
<evidence type="ECO:0000256" key="1">
    <source>
        <dbReference type="SAM" id="MobiDB-lite"/>
    </source>
</evidence>
<dbReference type="AlphaFoldDB" id="W7CS40"/>
<comment type="caution">
    <text evidence="2">The sequence shown here is derived from an EMBL/GenBank/DDBJ whole genome shotgun (WGS) entry which is preliminary data.</text>
</comment>
<dbReference type="Pfam" id="PF11071">
    <property type="entry name" value="Nuc_deoxyri_tr3"/>
    <property type="match status" value="1"/>
</dbReference>
<gene>
    <name evidence="2" type="ORF">PRIP_16282</name>
</gene>
<proteinExistence type="predicted"/>
<organism evidence="2 3">
    <name type="scientific">Listeria riparia FSL S10-1204</name>
    <dbReference type="NCBI Taxonomy" id="1265816"/>
    <lineage>
        <taxon>Bacteria</taxon>
        <taxon>Bacillati</taxon>
        <taxon>Bacillota</taxon>
        <taxon>Bacilli</taxon>
        <taxon>Bacillales</taxon>
        <taxon>Listeriaceae</taxon>
        <taxon>Listeria</taxon>
    </lineage>
</organism>
<reference evidence="2 3" key="1">
    <citation type="journal article" date="2014" name="Int. J. Syst. Evol. Microbiol.">
        <title>Listeria floridensis sp. nov., Listeria aquatica sp. nov., Listeria cornellensis sp. nov., Listeria riparia sp. nov. and Listeria grandensis sp. nov., from agricultural and natural environments.</title>
        <authorList>
            <person name="den Bakker H.C."/>
            <person name="Warchocki S."/>
            <person name="Wright E.M."/>
            <person name="Allred A.F."/>
            <person name="Ahlstrom C."/>
            <person name="Manuel C.S."/>
            <person name="Stasiewicz M.J."/>
            <person name="Burrell A."/>
            <person name="Roof S."/>
            <person name="Strawn L."/>
            <person name="Fortes E.D."/>
            <person name="Nightingale K.K."/>
            <person name="Kephart D."/>
            <person name="Wiedmann M."/>
        </authorList>
    </citation>
    <scope>NUCLEOTIDE SEQUENCE [LARGE SCALE GENOMIC DNA]</scope>
    <source>
        <strain evidence="2 3">FSL S10-1204</strain>
    </source>
</reference>
<keyword evidence="3" id="KW-1185">Reference proteome</keyword>
<dbReference type="PATRIC" id="fig|1265816.5.peg.3215"/>
<sequence length="135" mass="15802">MEYHIYLAGEIHSDWRNQLRASIKAKPGITFHFWGPQENHDLSDAIGEHVLGEQPNAIYKDLQASKINNLRTELHLKKSRFSHCLIRREIQTMEYSNRCSHSHRAWQTNHHHSPRTTTPPAERTIRKGKCDGRND</sequence>
<name>W7CS40_9LIST</name>
<dbReference type="InterPro" id="IPR019884">
    <property type="entry name" value="YtoQ_family_protein"/>
</dbReference>
<feature type="compositionally biased region" description="Basic residues" evidence="1">
    <location>
        <begin position="104"/>
        <end position="114"/>
    </location>
</feature>
<feature type="region of interest" description="Disordered" evidence="1">
    <location>
        <begin position="104"/>
        <end position="135"/>
    </location>
</feature>